<dbReference type="GO" id="GO:0016020">
    <property type="term" value="C:membrane"/>
    <property type="evidence" value="ECO:0007669"/>
    <property type="project" value="UniProtKB-SubCell"/>
</dbReference>
<sequence length="318" mass="36445">MTVRVIESRNLRDSGNLRVRVGLDGRTKPTRVTTELHPKWQQNLNFAIEESLEKAANKMFSIRAYAVRRVLNDKLLGQFECPLAMIMHQPGGVVLNKWISLAPPPKDGRRAERDEDIGFIKASIAVYGARDTPPIFEDDDESEEIFNARHFTGHTLRIRLHRLLQLISEVRHNILSKGKKPKTASFCIKAFSGDCTEVTSLKLLKGSAVSFDQELLLPFLWPTVINKFHFQLIMHRGKKNRIIAQTSLPLSDVYSPVKFYGRISVSIDCIDWIGDSTERTELSYNGSQYFHRFERLHHYTLFASMIACNKIPGIYMQK</sequence>
<evidence type="ECO:0000256" key="3">
    <source>
        <dbReference type="ARBA" id="ARBA00022737"/>
    </source>
</evidence>
<reference evidence="8" key="1">
    <citation type="submission" date="2024-02" db="UniProtKB">
        <authorList>
            <consortium name="WormBaseParasite"/>
        </authorList>
    </citation>
    <scope>IDENTIFICATION</scope>
</reference>
<feature type="domain" description="C2" evidence="6">
    <location>
        <begin position="1"/>
        <end position="99"/>
    </location>
</feature>
<dbReference type="WBParaSite" id="MBELARI_LOCUS3396">
    <property type="protein sequence ID" value="MBELARI_LOCUS3396"/>
    <property type="gene ID" value="MBELARI_LOCUS3396"/>
</dbReference>
<keyword evidence="2" id="KW-0812">Transmembrane</keyword>
<dbReference type="PROSITE" id="PS50004">
    <property type="entry name" value="C2"/>
    <property type="match status" value="1"/>
</dbReference>
<evidence type="ECO:0000256" key="5">
    <source>
        <dbReference type="ARBA" id="ARBA00023136"/>
    </source>
</evidence>
<comment type="subcellular location">
    <subcellularLocation>
        <location evidence="1">Membrane</location>
        <topology evidence="1">Single-pass membrane protein</topology>
    </subcellularLocation>
</comment>
<dbReference type="InterPro" id="IPR037721">
    <property type="entry name" value="Ferlin"/>
</dbReference>
<dbReference type="InterPro" id="IPR000008">
    <property type="entry name" value="C2_dom"/>
</dbReference>
<dbReference type="GO" id="GO:0007009">
    <property type="term" value="P:plasma membrane organization"/>
    <property type="evidence" value="ECO:0007669"/>
    <property type="project" value="TreeGrafter"/>
</dbReference>
<dbReference type="Pfam" id="PF00168">
    <property type="entry name" value="C2"/>
    <property type="match status" value="1"/>
</dbReference>
<keyword evidence="5" id="KW-0472">Membrane</keyword>
<dbReference type="PANTHER" id="PTHR12546">
    <property type="entry name" value="FER-1-LIKE"/>
    <property type="match status" value="1"/>
</dbReference>
<dbReference type="Proteomes" id="UP000887575">
    <property type="component" value="Unassembled WGS sequence"/>
</dbReference>
<proteinExistence type="predicted"/>
<organism evidence="7 8">
    <name type="scientific">Mesorhabditis belari</name>
    <dbReference type="NCBI Taxonomy" id="2138241"/>
    <lineage>
        <taxon>Eukaryota</taxon>
        <taxon>Metazoa</taxon>
        <taxon>Ecdysozoa</taxon>
        <taxon>Nematoda</taxon>
        <taxon>Chromadorea</taxon>
        <taxon>Rhabditida</taxon>
        <taxon>Rhabditina</taxon>
        <taxon>Rhabditomorpha</taxon>
        <taxon>Rhabditoidea</taxon>
        <taxon>Rhabditidae</taxon>
        <taxon>Mesorhabditinae</taxon>
        <taxon>Mesorhabditis</taxon>
    </lineage>
</organism>
<dbReference type="Gene3D" id="2.60.40.150">
    <property type="entry name" value="C2 domain"/>
    <property type="match status" value="1"/>
</dbReference>
<dbReference type="SUPFAM" id="SSF49562">
    <property type="entry name" value="C2 domain (Calcium/lipid-binding domain, CaLB)"/>
    <property type="match status" value="1"/>
</dbReference>
<keyword evidence="3" id="KW-0677">Repeat</keyword>
<dbReference type="AlphaFoldDB" id="A0AAF3J8P9"/>
<evidence type="ECO:0000259" key="6">
    <source>
        <dbReference type="PROSITE" id="PS50004"/>
    </source>
</evidence>
<dbReference type="GO" id="GO:0061025">
    <property type="term" value="P:membrane fusion"/>
    <property type="evidence" value="ECO:0007669"/>
    <property type="project" value="TreeGrafter"/>
</dbReference>
<keyword evidence="4" id="KW-1133">Transmembrane helix</keyword>
<evidence type="ECO:0000313" key="7">
    <source>
        <dbReference type="Proteomes" id="UP000887575"/>
    </source>
</evidence>
<dbReference type="PANTHER" id="PTHR12546:SF33">
    <property type="entry name" value="SPERM VESICLE FUSION PROTEIN FER-1"/>
    <property type="match status" value="1"/>
</dbReference>
<evidence type="ECO:0000313" key="8">
    <source>
        <dbReference type="WBParaSite" id="MBELARI_LOCUS3396"/>
    </source>
</evidence>
<protein>
    <recommendedName>
        <fullName evidence="6">C2 domain-containing protein</fullName>
    </recommendedName>
</protein>
<dbReference type="InterPro" id="IPR035892">
    <property type="entry name" value="C2_domain_sf"/>
</dbReference>
<evidence type="ECO:0000256" key="2">
    <source>
        <dbReference type="ARBA" id="ARBA00022692"/>
    </source>
</evidence>
<evidence type="ECO:0000256" key="1">
    <source>
        <dbReference type="ARBA" id="ARBA00004167"/>
    </source>
</evidence>
<evidence type="ECO:0000256" key="4">
    <source>
        <dbReference type="ARBA" id="ARBA00022989"/>
    </source>
</evidence>
<keyword evidence="7" id="KW-1185">Reference proteome</keyword>
<name>A0AAF3J8P9_9BILA</name>
<accession>A0AAF3J8P9</accession>